<protein>
    <recommendedName>
        <fullName evidence="3">Aspartyl protease</fullName>
    </recommendedName>
</protein>
<dbReference type="InterPro" id="IPR021109">
    <property type="entry name" value="Peptidase_aspartic_dom_sf"/>
</dbReference>
<name>A0A4S2F4F3_PARDI</name>
<gene>
    <name evidence="1" type="ORF">E5342_00435</name>
</gene>
<dbReference type="Proteomes" id="UP000310032">
    <property type="component" value="Unassembled WGS sequence"/>
</dbReference>
<dbReference type="RefSeq" id="WP_135958565.1">
    <property type="nucleotide sequence ID" value="NZ_SRYM01000001.1"/>
</dbReference>
<dbReference type="PROSITE" id="PS51257">
    <property type="entry name" value="PROKAR_LIPOPROTEIN"/>
    <property type="match status" value="1"/>
</dbReference>
<dbReference type="Pfam" id="PF13975">
    <property type="entry name" value="gag-asp_proteas"/>
    <property type="match status" value="1"/>
</dbReference>
<evidence type="ECO:0000313" key="1">
    <source>
        <dbReference type="EMBL" id="TGY63856.1"/>
    </source>
</evidence>
<comment type="caution">
    <text evidence="1">The sequence shown here is derived from an EMBL/GenBank/DDBJ whole genome shotgun (WGS) entry which is preliminary data.</text>
</comment>
<organism evidence="1 2">
    <name type="scientific">Parabacteroides distasonis</name>
    <dbReference type="NCBI Taxonomy" id="823"/>
    <lineage>
        <taxon>Bacteria</taxon>
        <taxon>Pseudomonadati</taxon>
        <taxon>Bacteroidota</taxon>
        <taxon>Bacteroidia</taxon>
        <taxon>Bacteroidales</taxon>
        <taxon>Tannerellaceae</taxon>
        <taxon>Parabacteroides</taxon>
    </lineage>
</organism>
<dbReference type="EMBL" id="SRYM01000001">
    <property type="protein sequence ID" value="TGY63856.1"/>
    <property type="molecule type" value="Genomic_DNA"/>
</dbReference>
<reference evidence="1 2" key="1">
    <citation type="submission" date="2019-04" db="EMBL/GenBank/DDBJ databases">
        <title>Microbes associate with the intestines of laboratory mice.</title>
        <authorList>
            <person name="Navarre W."/>
            <person name="Wong E."/>
            <person name="Huang K."/>
            <person name="Tropini C."/>
            <person name="Ng K."/>
            <person name="Yu B."/>
        </authorList>
    </citation>
    <scope>NUCLEOTIDE SEQUENCE [LARGE SCALE GENOMIC DNA]</scope>
    <source>
        <strain evidence="1 2">NM39_I3</strain>
    </source>
</reference>
<accession>A0A4S2F4F3</accession>
<evidence type="ECO:0008006" key="3">
    <source>
        <dbReference type="Google" id="ProtNLM"/>
    </source>
</evidence>
<dbReference type="InterPro" id="IPR034122">
    <property type="entry name" value="Retropepsin-like_bacterial"/>
</dbReference>
<proteinExistence type="predicted"/>
<sequence>MKTVLYALMIVFLLSCTQEKKRPVYYSDDTNLEYQDITLSDKEISIPFREENGVKYIQVEVNGMPLEMIFDTGCSSTLLSLAEANYLYQKGKLAKEDLLGISKSQIADGSIVENMVVNLKEIVIDDQIVCPNVTATVSNNLNAPLLLGNEILNRLATITIDNDNNKLKFKLK</sequence>
<dbReference type="CDD" id="cd05483">
    <property type="entry name" value="retropepsin_like_bacteria"/>
    <property type="match status" value="1"/>
</dbReference>
<dbReference type="Gene3D" id="2.40.70.10">
    <property type="entry name" value="Acid Proteases"/>
    <property type="match status" value="1"/>
</dbReference>
<dbReference type="SUPFAM" id="SSF50630">
    <property type="entry name" value="Acid proteases"/>
    <property type="match status" value="1"/>
</dbReference>
<evidence type="ECO:0000313" key="2">
    <source>
        <dbReference type="Proteomes" id="UP000310032"/>
    </source>
</evidence>
<dbReference type="AlphaFoldDB" id="A0A4S2F4F3"/>